<comment type="caution">
    <text evidence="1">The sequence shown here is derived from an EMBL/GenBank/DDBJ whole genome shotgun (WGS) entry which is preliminary data.</text>
</comment>
<dbReference type="Proteomes" id="UP000735302">
    <property type="component" value="Unassembled WGS sequence"/>
</dbReference>
<gene>
    <name evidence="1" type="ORF">PoB_000764700</name>
</gene>
<dbReference type="AlphaFoldDB" id="A0AAV3YG06"/>
<accession>A0AAV3YG06</accession>
<dbReference type="EMBL" id="BLXT01000880">
    <property type="protein sequence ID" value="GFN81141.1"/>
    <property type="molecule type" value="Genomic_DNA"/>
</dbReference>
<organism evidence="1 2">
    <name type="scientific">Plakobranchus ocellatus</name>
    <dbReference type="NCBI Taxonomy" id="259542"/>
    <lineage>
        <taxon>Eukaryota</taxon>
        <taxon>Metazoa</taxon>
        <taxon>Spiralia</taxon>
        <taxon>Lophotrochozoa</taxon>
        <taxon>Mollusca</taxon>
        <taxon>Gastropoda</taxon>
        <taxon>Heterobranchia</taxon>
        <taxon>Euthyneura</taxon>
        <taxon>Panpulmonata</taxon>
        <taxon>Sacoglossa</taxon>
        <taxon>Placobranchoidea</taxon>
        <taxon>Plakobranchidae</taxon>
        <taxon>Plakobranchus</taxon>
    </lineage>
</organism>
<sequence>MVSSPRMDFNSLWILKSDLSATFADPLELITTIFLNGDQPAKGDKLIKVGRSSPFVLLATEAAPRVASVKGFFATSGCGEGSEGFFFLVMRRVLGFSSRAHRPPRSPTRGTRCAAVQRCVRATLELYSQQRVWNLYWD</sequence>
<proteinExistence type="predicted"/>
<protein>
    <submittedName>
        <fullName evidence="1">Uncharacterized protein</fullName>
    </submittedName>
</protein>
<reference evidence="1 2" key="1">
    <citation type="journal article" date="2021" name="Elife">
        <title>Chloroplast acquisition without the gene transfer in kleptoplastic sea slugs, Plakobranchus ocellatus.</title>
        <authorList>
            <person name="Maeda T."/>
            <person name="Takahashi S."/>
            <person name="Yoshida T."/>
            <person name="Shimamura S."/>
            <person name="Takaki Y."/>
            <person name="Nagai Y."/>
            <person name="Toyoda A."/>
            <person name="Suzuki Y."/>
            <person name="Arimoto A."/>
            <person name="Ishii H."/>
            <person name="Satoh N."/>
            <person name="Nishiyama T."/>
            <person name="Hasebe M."/>
            <person name="Maruyama T."/>
            <person name="Minagawa J."/>
            <person name="Obokata J."/>
            <person name="Shigenobu S."/>
        </authorList>
    </citation>
    <scope>NUCLEOTIDE SEQUENCE [LARGE SCALE GENOMIC DNA]</scope>
</reference>
<evidence type="ECO:0000313" key="1">
    <source>
        <dbReference type="EMBL" id="GFN81141.1"/>
    </source>
</evidence>
<name>A0AAV3YG06_9GAST</name>
<keyword evidence="2" id="KW-1185">Reference proteome</keyword>
<evidence type="ECO:0000313" key="2">
    <source>
        <dbReference type="Proteomes" id="UP000735302"/>
    </source>
</evidence>